<dbReference type="EMBL" id="KB446535">
    <property type="protein sequence ID" value="EME49459.1"/>
    <property type="molecule type" value="Genomic_DNA"/>
</dbReference>
<evidence type="ECO:0000256" key="2">
    <source>
        <dbReference type="SAM" id="MobiDB-lite"/>
    </source>
</evidence>
<feature type="region of interest" description="Disordered" evidence="2">
    <location>
        <begin position="1"/>
        <end position="48"/>
    </location>
</feature>
<keyword evidence="4" id="KW-1185">Reference proteome</keyword>
<feature type="region of interest" description="Disordered" evidence="2">
    <location>
        <begin position="432"/>
        <end position="527"/>
    </location>
</feature>
<feature type="region of interest" description="Disordered" evidence="2">
    <location>
        <begin position="562"/>
        <end position="676"/>
    </location>
</feature>
<protein>
    <submittedName>
        <fullName evidence="3">Uncharacterized protein</fullName>
    </submittedName>
</protein>
<sequence length="676" mass="73953">MDHYTDGGYSGTRISSTKPFEGGPSLDGIAVQAPSRLRKHMSNADMRSVSHGQVLSTGDMKNDAAAAGGFGDGTKARKGSIRNAVRKIFGRRRDVVSQGPETTSFAPASRHTYHRSEPSALAPPAEVPEPFIQDNDLMERTLAAPYQAMPPTSLHQRTGSPYALQFPNSVRLKPMDLRNPFIGPPGQLRRRKTLPSIIVAERDARALAEAMPELLADPPHDAKFEPARVVPIPTHTLGQIKKARRKSRSADDLQSATEDVERRKRSEEIKYWRESFQPDVLRASGFSTQRQPVNREDQEHGREATEEQQDDSTPMPRAIDFSSAAASRPATMRSSPPSHGGHGVTASEGDIRPSSGVGTDMSKDLEDRVAKLEAGLHNFQRSLQRLAAERNRRTIIMGELAPQRSSNDMRSPSMLAETLADNLEPSDYEYQYGHTLRPSTSPQPPLPPEVQGSVDDPFVANASTPARASERLATERPAESFRMPSPLTSHPPTQQPPMAPRDSVPAPAAAPAPAPSSCSTRTTHPQPYTFNSLYQMLADERSARRKLETQLRSLRNEISDLHTQVNSSNMQSARSSYMLAGSSSRLQDMLRETESGASPPSGGSVRSAHRRSGMSAASGAGPVVSRFSGSESEAGAIEEQYDELPTPDAYRTPREERSNFSLRAKVESPNQDLDMF</sequence>
<feature type="compositionally biased region" description="Low complexity" evidence="2">
    <location>
        <begin position="628"/>
        <end position="638"/>
    </location>
</feature>
<dbReference type="eggNOG" id="ENOG502T2EZ">
    <property type="taxonomic scope" value="Eukaryota"/>
</dbReference>
<dbReference type="OMA" id="YWRESFQ"/>
<proteinExistence type="predicted"/>
<gene>
    <name evidence="3" type="ORF">DOTSEDRAFT_68278</name>
</gene>
<feature type="region of interest" description="Disordered" evidence="2">
    <location>
        <begin position="239"/>
        <end position="266"/>
    </location>
</feature>
<evidence type="ECO:0000313" key="4">
    <source>
        <dbReference type="Proteomes" id="UP000016933"/>
    </source>
</evidence>
<dbReference type="OrthoDB" id="5428925at2759"/>
<feature type="compositionally biased region" description="Polar residues" evidence="2">
    <location>
        <begin position="562"/>
        <end position="586"/>
    </location>
</feature>
<keyword evidence="1" id="KW-0175">Coiled coil</keyword>
<feature type="compositionally biased region" description="Basic and acidic residues" evidence="2">
    <location>
        <begin position="468"/>
        <end position="479"/>
    </location>
</feature>
<reference evidence="4" key="1">
    <citation type="journal article" date="2012" name="PLoS Genet.">
        <title>The genomes of the fungal plant pathogens Cladosporium fulvum and Dothistroma septosporum reveal adaptation to different hosts and lifestyles but also signatures of common ancestry.</title>
        <authorList>
            <person name="de Wit P.J.G.M."/>
            <person name="van der Burgt A."/>
            <person name="Oekmen B."/>
            <person name="Stergiopoulos I."/>
            <person name="Abd-Elsalam K.A."/>
            <person name="Aerts A.L."/>
            <person name="Bahkali A.H."/>
            <person name="Beenen H.G."/>
            <person name="Chettri P."/>
            <person name="Cox M.P."/>
            <person name="Datema E."/>
            <person name="de Vries R.P."/>
            <person name="Dhillon B."/>
            <person name="Ganley A.R."/>
            <person name="Griffiths S.A."/>
            <person name="Guo Y."/>
            <person name="Hamelin R.C."/>
            <person name="Henrissat B."/>
            <person name="Kabir M.S."/>
            <person name="Jashni M.K."/>
            <person name="Kema G."/>
            <person name="Klaubauf S."/>
            <person name="Lapidus A."/>
            <person name="Levasseur A."/>
            <person name="Lindquist E."/>
            <person name="Mehrabi R."/>
            <person name="Ohm R.A."/>
            <person name="Owen T.J."/>
            <person name="Salamov A."/>
            <person name="Schwelm A."/>
            <person name="Schijlen E."/>
            <person name="Sun H."/>
            <person name="van den Burg H.A."/>
            <person name="van Ham R.C.H.J."/>
            <person name="Zhang S."/>
            <person name="Goodwin S.B."/>
            <person name="Grigoriev I.V."/>
            <person name="Collemare J."/>
            <person name="Bradshaw R.E."/>
        </authorList>
    </citation>
    <scope>NUCLEOTIDE SEQUENCE [LARGE SCALE GENOMIC DNA]</scope>
    <source>
        <strain evidence="4">NZE10 / CBS 128990</strain>
    </source>
</reference>
<dbReference type="AlphaFoldDB" id="N1Q4D6"/>
<accession>N1Q4D6</accession>
<feature type="coiled-coil region" evidence="1">
    <location>
        <begin position="362"/>
        <end position="389"/>
    </location>
</feature>
<evidence type="ECO:0000313" key="3">
    <source>
        <dbReference type="EMBL" id="EME49459.1"/>
    </source>
</evidence>
<name>N1Q4D6_DOTSN</name>
<dbReference type="HOGENOM" id="CLU_422094_0_0_1"/>
<feature type="compositionally biased region" description="Polar residues" evidence="2">
    <location>
        <begin position="516"/>
        <end position="527"/>
    </location>
</feature>
<reference evidence="3 4" key="2">
    <citation type="journal article" date="2012" name="PLoS Pathog.">
        <title>Diverse lifestyles and strategies of plant pathogenesis encoded in the genomes of eighteen Dothideomycetes fungi.</title>
        <authorList>
            <person name="Ohm R.A."/>
            <person name="Feau N."/>
            <person name="Henrissat B."/>
            <person name="Schoch C.L."/>
            <person name="Horwitz B.A."/>
            <person name="Barry K.W."/>
            <person name="Condon B.J."/>
            <person name="Copeland A.C."/>
            <person name="Dhillon B."/>
            <person name="Glaser F."/>
            <person name="Hesse C.N."/>
            <person name="Kosti I."/>
            <person name="LaButti K."/>
            <person name="Lindquist E.A."/>
            <person name="Lucas S."/>
            <person name="Salamov A.A."/>
            <person name="Bradshaw R.E."/>
            <person name="Ciuffetti L."/>
            <person name="Hamelin R.C."/>
            <person name="Kema G.H.J."/>
            <person name="Lawrence C."/>
            <person name="Scott J.A."/>
            <person name="Spatafora J.W."/>
            <person name="Turgeon B.G."/>
            <person name="de Wit P.J.G.M."/>
            <person name="Zhong S."/>
            <person name="Goodwin S.B."/>
            <person name="Grigoriev I.V."/>
        </authorList>
    </citation>
    <scope>NUCLEOTIDE SEQUENCE [LARGE SCALE GENOMIC DNA]</scope>
    <source>
        <strain evidence="4">NZE10 / CBS 128990</strain>
    </source>
</reference>
<organism evidence="3 4">
    <name type="scientific">Dothistroma septosporum (strain NZE10 / CBS 128990)</name>
    <name type="common">Red band needle blight fungus</name>
    <name type="synonym">Mycosphaerella pini</name>
    <dbReference type="NCBI Taxonomy" id="675120"/>
    <lineage>
        <taxon>Eukaryota</taxon>
        <taxon>Fungi</taxon>
        <taxon>Dikarya</taxon>
        <taxon>Ascomycota</taxon>
        <taxon>Pezizomycotina</taxon>
        <taxon>Dothideomycetes</taxon>
        <taxon>Dothideomycetidae</taxon>
        <taxon>Mycosphaerellales</taxon>
        <taxon>Mycosphaerellaceae</taxon>
        <taxon>Dothistroma</taxon>
    </lineage>
</organism>
<dbReference type="STRING" id="675120.N1Q4D6"/>
<feature type="region of interest" description="Disordered" evidence="2">
    <location>
        <begin position="282"/>
        <end position="361"/>
    </location>
</feature>
<feature type="compositionally biased region" description="Basic and acidic residues" evidence="2">
    <location>
        <begin position="293"/>
        <end position="305"/>
    </location>
</feature>
<feature type="region of interest" description="Disordered" evidence="2">
    <location>
        <begin position="95"/>
        <end position="124"/>
    </location>
</feature>
<dbReference type="Proteomes" id="UP000016933">
    <property type="component" value="Unassembled WGS sequence"/>
</dbReference>
<evidence type="ECO:0000256" key="1">
    <source>
        <dbReference type="SAM" id="Coils"/>
    </source>
</evidence>